<gene>
    <name evidence="4" type="ORF">AAAU51_07290</name>
</gene>
<evidence type="ECO:0000313" key="5">
    <source>
        <dbReference type="Proteomes" id="UP001482154"/>
    </source>
</evidence>
<dbReference type="Proteomes" id="UP001482154">
    <property type="component" value="Unassembled WGS sequence"/>
</dbReference>
<dbReference type="InterPro" id="IPR017946">
    <property type="entry name" value="PLC-like_Pdiesterase_TIM-brl"/>
</dbReference>
<dbReference type="SUPFAM" id="SSF51695">
    <property type="entry name" value="PLC-like phosphodiesterases"/>
    <property type="match status" value="1"/>
</dbReference>
<dbReference type="EC" id="3.1.4.-" evidence="4"/>
<keyword evidence="4" id="KW-0378">Hydrolase</keyword>
<feature type="transmembrane region" description="Helical" evidence="2">
    <location>
        <begin position="23"/>
        <end position="44"/>
    </location>
</feature>
<protein>
    <submittedName>
        <fullName evidence="4">Phosphatidylinositol-specific phospholipase C/glycerophosphodiester phosphodiesterase family protein</fullName>
        <ecNumber evidence="4">3.1.4.-</ecNumber>
    </submittedName>
</protein>
<proteinExistence type="predicted"/>
<dbReference type="RefSeq" id="WP_349110837.1">
    <property type="nucleotide sequence ID" value="NZ_JBBNIN010000008.1"/>
</dbReference>
<dbReference type="CDD" id="cd08583">
    <property type="entry name" value="PI-PLCc_GDPD_SF_unchar1"/>
    <property type="match status" value="1"/>
</dbReference>
<comment type="caution">
    <text evidence="4">The sequence shown here is derived from an EMBL/GenBank/DDBJ whole genome shotgun (WGS) entry which is preliminary data.</text>
</comment>
<keyword evidence="2" id="KW-0472">Membrane</keyword>
<organism evidence="4 5">
    <name type="scientific">Anaerostipes amylophilus</name>
    <dbReference type="NCBI Taxonomy" id="2981779"/>
    <lineage>
        <taxon>Bacteria</taxon>
        <taxon>Bacillati</taxon>
        <taxon>Bacillota</taxon>
        <taxon>Clostridia</taxon>
        <taxon>Lachnospirales</taxon>
        <taxon>Lachnospiraceae</taxon>
        <taxon>Anaerostipes</taxon>
    </lineage>
</organism>
<name>A0ABV1IXB9_9FIRM</name>
<dbReference type="EMBL" id="JBBNIN010000008">
    <property type="protein sequence ID" value="MEQ2710972.1"/>
    <property type="molecule type" value="Genomic_DNA"/>
</dbReference>
<evidence type="ECO:0000313" key="4">
    <source>
        <dbReference type="EMBL" id="MEQ2710972.1"/>
    </source>
</evidence>
<dbReference type="Gene3D" id="3.20.20.190">
    <property type="entry name" value="Phosphatidylinositol (PI) phosphodiesterase"/>
    <property type="match status" value="1"/>
</dbReference>
<evidence type="ECO:0000259" key="3">
    <source>
        <dbReference type="Pfam" id="PF03009"/>
    </source>
</evidence>
<evidence type="ECO:0000256" key="1">
    <source>
        <dbReference type="SAM" id="Coils"/>
    </source>
</evidence>
<accession>A0ABV1IXB9</accession>
<dbReference type="InterPro" id="IPR030395">
    <property type="entry name" value="GP_PDE_dom"/>
</dbReference>
<dbReference type="Pfam" id="PF03009">
    <property type="entry name" value="GDPD"/>
    <property type="match status" value="1"/>
</dbReference>
<feature type="domain" description="GP-PDE" evidence="3">
    <location>
        <begin position="99"/>
        <end position="318"/>
    </location>
</feature>
<reference evidence="4 5" key="1">
    <citation type="submission" date="2024-04" db="EMBL/GenBank/DDBJ databases">
        <title>Human intestinal bacterial collection.</title>
        <authorList>
            <person name="Pauvert C."/>
            <person name="Hitch T.C.A."/>
            <person name="Clavel T."/>
        </authorList>
    </citation>
    <scope>NUCLEOTIDE SEQUENCE [LARGE SCALE GENOMIC DNA]</scope>
    <source>
        <strain evidence="4 5">CLA-AA-H249</strain>
    </source>
</reference>
<evidence type="ECO:0000256" key="2">
    <source>
        <dbReference type="SAM" id="Phobius"/>
    </source>
</evidence>
<keyword evidence="2" id="KW-1133">Transmembrane helix</keyword>
<keyword evidence="1" id="KW-0175">Coiled coil</keyword>
<sequence>MKLSQIKTKEVRDRVRKSRYKKFIFAFIVLFLILIVSVCFHSYYAHQKAKKNATAKAQQKMENEYKKAKKEAEKEKTSLKPWYTYHGIAHALGGLNGKQYLNSIDGFYSNYQKGYRIFEMDLQLTSDNVLVGRHTWGDNLSDPLSKHGDPASYREFKNTKLYGRYKPTSFLDMLNAMERYKDFYLMTDSKSTDTPTVQKEFSTLVQTAKKTGKTEYLDRLIVQIYNENMYYTIKKIYPFKHFVYTTYKQRDVAFYKMVKFCKKNGFEGVTSPQNDINDYRMDILAKEGIYGFTHTVNNSYFTKEYMKLGVYGIYSDFMTPSEINKNYLDVYCPKFASRYMKTVIPALGK</sequence>
<keyword evidence="2" id="KW-0812">Transmembrane</keyword>
<dbReference type="GO" id="GO:0016787">
    <property type="term" value="F:hydrolase activity"/>
    <property type="evidence" value="ECO:0007669"/>
    <property type="project" value="UniProtKB-KW"/>
</dbReference>
<feature type="coiled-coil region" evidence="1">
    <location>
        <begin position="51"/>
        <end position="78"/>
    </location>
</feature>
<keyword evidence="5" id="KW-1185">Reference proteome</keyword>